<sequence length="1162" mass="129946">MRVILFTSLLLITCLSQVQAQNYIPPSPDALGMAKLASTGVNLYTGNSHVNLPITQLSGRELTASVSLSYNASGHKVQEESGSVGLGWSLNAGGTITRMVRGLPDELPDGYCGVNNRGEMANATTLSSTFRDNVAYGIWDGEPDIFFFNFMGRSGKFFLDAAGIVYTVPYQDIVIKPAICRSGRDSWEIIDENGISYFFGSSASHRETSTYKKVFPAGSPSTNFVSSWHLSRVESPNKTDYLDFSYTSSTVSFMNYYYTKVEGAGNCAPNVGTIKNESTLVTVATKYPYQITSPSGSIAFQWSSERIDFPGALRLESVILQNSSYSQISKTRFEYSYFYDPTCTKGDSECKRLRLDKVYDLSPDPIATFTYNLETNLPSKDSPNIDHWGYYNSNSVDTWLPSSFHYDLILNEENHSFSGASRQPSFPKGMANILTKIESRGGGYKLFTYEPHDAIQYPNTYIGIGGLRIKYIEYNDGINQSIVKSYHYLKKDNITTSGQVFYVPIYYAYRIAFGGTFKRFSHSLTSTFDLNGSHIGYSRVIEKIDGQGSNVHTFSNYEDSSPATIDIFGPTWGVADSYSWERGNVKKQETYNSLNRLVSRVTNNYNFTLPVKRSMKGVSTSSYSYDCNPNGGSRFSRYDIISRPFVVSSQILEQFDPLDTLKVIRIVNDFEYDPTTYQLTKTAKYNQAKPTEKFITKNKFVSSPDYYSILSNGLDCEQEQNNCYDNCNSIADPFEKSECQLGCNNGYYTCIDSQPVYSTPMESSILELKRRHQISIPIETTTIYQNGSNSKVLDANIMLLKTIPSTVPKVFLAEIWSLKEGVQESNYDYSVVNSNREFIYDYTKFSKKVTYDAYDNSTGRLLQTTSSDGVVTNYTWTPDRLNELSTSISTLGLTTRTTNYVHKSHVGPTSVIDANGTTIKYEYDVFNRLSKVKDENNHIMKQYRYHYQNETPGFRITSIKESNPGDNVIYYATDVAASAGGNPQLVWDMGDGRVVDNNSTQVSHAYAAPGTYTVKLAGLNPEYGPVTRTQQITVYPVVSGSICADGPIQLDLCGGEDTYFDHCPGNQNTYPSSPVTFTFNVTGGCPSSYTYAWKYKKVQDAYWFYSPETSNQYTLYDVLNEGTYIIECVVTDGCGKTYTGSYNIIRFKSNPQCGSGGVGIEN</sequence>
<protein>
    <recommendedName>
        <fullName evidence="2">PKD domain-containing protein</fullName>
    </recommendedName>
</protein>
<feature type="signal peptide" evidence="1">
    <location>
        <begin position="1"/>
        <end position="20"/>
    </location>
</feature>
<accession>A0A401U659</accession>
<dbReference type="Pfam" id="PF05593">
    <property type="entry name" value="RHS_repeat"/>
    <property type="match status" value="1"/>
</dbReference>
<evidence type="ECO:0000259" key="2">
    <source>
        <dbReference type="PROSITE" id="PS50093"/>
    </source>
</evidence>
<dbReference type="InterPro" id="IPR035986">
    <property type="entry name" value="PKD_dom_sf"/>
</dbReference>
<gene>
    <name evidence="3" type="ORF">SanaruYs_06590</name>
</gene>
<comment type="caution">
    <text evidence="3">The sequence shown here is derived from an EMBL/GenBank/DDBJ whole genome shotgun (WGS) entry which is preliminary data.</text>
</comment>
<dbReference type="RefSeq" id="WP_127121078.1">
    <property type="nucleotide sequence ID" value="NZ_BHXQ01000001.1"/>
</dbReference>
<feature type="domain" description="PKD" evidence="2">
    <location>
        <begin position="987"/>
        <end position="1041"/>
    </location>
</feature>
<keyword evidence="4" id="KW-1185">Reference proteome</keyword>
<organism evidence="3 4">
    <name type="scientific">Chryseotalea sanaruensis</name>
    <dbReference type="NCBI Taxonomy" id="2482724"/>
    <lineage>
        <taxon>Bacteria</taxon>
        <taxon>Pseudomonadati</taxon>
        <taxon>Bacteroidota</taxon>
        <taxon>Cytophagia</taxon>
        <taxon>Cytophagales</taxon>
        <taxon>Chryseotaleaceae</taxon>
        <taxon>Chryseotalea</taxon>
    </lineage>
</organism>
<dbReference type="PROSITE" id="PS50093">
    <property type="entry name" value="PKD"/>
    <property type="match status" value="1"/>
</dbReference>
<feature type="chain" id="PRO_5019439606" description="PKD domain-containing protein" evidence="1">
    <location>
        <begin position="21"/>
        <end position="1162"/>
    </location>
</feature>
<keyword evidence="1" id="KW-0732">Signal</keyword>
<dbReference type="OrthoDB" id="9814627at2"/>
<dbReference type="InterPro" id="IPR000601">
    <property type="entry name" value="PKD_dom"/>
</dbReference>
<dbReference type="InterPro" id="IPR031325">
    <property type="entry name" value="RHS_repeat"/>
</dbReference>
<dbReference type="AlphaFoldDB" id="A0A401U659"/>
<dbReference type="EMBL" id="BHXQ01000001">
    <property type="protein sequence ID" value="GCC50444.1"/>
    <property type="molecule type" value="Genomic_DNA"/>
</dbReference>
<evidence type="ECO:0000256" key="1">
    <source>
        <dbReference type="SAM" id="SignalP"/>
    </source>
</evidence>
<dbReference type="Pfam" id="PF18911">
    <property type="entry name" value="PKD_4"/>
    <property type="match status" value="1"/>
</dbReference>
<dbReference type="InterPro" id="IPR013783">
    <property type="entry name" value="Ig-like_fold"/>
</dbReference>
<name>A0A401U659_9BACT</name>
<dbReference type="SUPFAM" id="SSF49299">
    <property type="entry name" value="PKD domain"/>
    <property type="match status" value="1"/>
</dbReference>
<reference evidence="3 4" key="1">
    <citation type="submission" date="2018-11" db="EMBL/GenBank/DDBJ databases">
        <title>Chryseotalea sanarue gen. nov., sp., nov., a member of the family Cytophagaceae, isolated from a brackish lake in Hamamatsu Japan.</title>
        <authorList>
            <person name="Maejima Y."/>
            <person name="Iino T."/>
            <person name="Muraguchi Y."/>
            <person name="Fukuda K."/>
            <person name="Ohkuma M."/>
            <person name="Moriuchi R."/>
            <person name="Dohra H."/>
            <person name="Kimbara K."/>
            <person name="Shintani M."/>
        </authorList>
    </citation>
    <scope>NUCLEOTIDE SEQUENCE [LARGE SCALE GENOMIC DNA]</scope>
    <source>
        <strain evidence="3 4">Ys</strain>
    </source>
</reference>
<evidence type="ECO:0000313" key="3">
    <source>
        <dbReference type="EMBL" id="GCC50444.1"/>
    </source>
</evidence>
<dbReference type="CDD" id="cd00146">
    <property type="entry name" value="PKD"/>
    <property type="match status" value="1"/>
</dbReference>
<evidence type="ECO:0000313" key="4">
    <source>
        <dbReference type="Proteomes" id="UP000288227"/>
    </source>
</evidence>
<proteinExistence type="predicted"/>
<dbReference type="Gene3D" id="2.60.40.10">
    <property type="entry name" value="Immunoglobulins"/>
    <property type="match status" value="1"/>
</dbReference>
<dbReference type="Proteomes" id="UP000288227">
    <property type="component" value="Unassembled WGS sequence"/>
</dbReference>